<dbReference type="PANTHER" id="PTHR43939">
    <property type="entry name" value="COILED-COIL DOMAIN-CONTAINING PROTEIN 158"/>
    <property type="match status" value="1"/>
</dbReference>
<dbReference type="eggNOG" id="ENOG502QREE">
    <property type="taxonomic scope" value="Eukaryota"/>
</dbReference>
<feature type="coiled-coil region" evidence="1">
    <location>
        <begin position="1113"/>
        <end position="1140"/>
    </location>
</feature>
<dbReference type="ExpressionAtlas" id="F6H9I2">
    <property type="expression patterns" value="baseline and differential"/>
</dbReference>
<feature type="coiled-coil region" evidence="1">
    <location>
        <begin position="716"/>
        <end position="848"/>
    </location>
</feature>
<evidence type="ECO:0000313" key="4">
    <source>
        <dbReference type="Proteomes" id="UP000009183"/>
    </source>
</evidence>
<feature type="coiled-coil region" evidence="1">
    <location>
        <begin position="2087"/>
        <end position="2135"/>
    </location>
</feature>
<dbReference type="STRING" id="29760.F6H9I2"/>
<keyword evidence="4" id="KW-1185">Reference proteome</keyword>
<evidence type="ECO:0000313" key="3">
    <source>
        <dbReference type="EMBL" id="CCB48875.1"/>
    </source>
</evidence>
<sequence length="2864" mass="321088">MEKNKNRTDLLAAGRKKLQQFRQKKDGKGSSSQAKSSNKSGKSRQHEADANTVPATVNPKASQQVSDGEIGLQHLDSDVEFIDSSVSHSIENSMAPDIDAEAIDPPSMPLSPKMGKVEKFSTDYTELPLEGSGVGENDVDSSVSNKGESIPIANPEVAIVGSLGDSEMAVSGGESIHANMREPVDVLAPPASVDDAREQLLDTVGTWSPRLEEERELLSSQEEFPDLSLIPRQYQVTDVGAMQEAESLGSKQLDRSSEIEIEGGVKLALSELRGSVETLAREASEVTVMEEATHEEEQSGDADDVSASASAGAPDEVEDKEIHRRDKVPVSGQAIPEVDDSLTISSEVTNQQRADVDVSSSNEEEMEMLSRSGDTGSNWKERAQPGAKGRKGDEVYQQEGLPEGSFVSEDKSHERPLETKILSLPRGWTVFPDADISSVSLSQLAELVKALNEDEFRFLLKSRDSASNAQVGNIDSLTVPESGLSDVLVRLKEQLYLTDFAKELHLCEQTEMQMDFCQRNYQLVNEISMLNASLSEVRERNKSISTELEQRSSELQVILRDKEELQNQLNTTTREIKEFYSRFDELQIKLERSQMELSSLTMELADSKDLVAALEVENKTLNGNLASVMEGRKKIEEEKEFFLYENEKLYTDLASCNGLLANIQVEKADLERSLASAAEQSKKLEEEREYFVHENEKLLAELGESKAFVAALQVEITDLDGSLSLAREERMKLEEQKEFSVHENEKLSAELADCNSLIAALQAENANLNTSHALVMEERKKLEEDQVSLAHENERLSAELLVHQEQLSTEHGTCMQLELDLKEATMRLEQLTEENSFLNNNLDIHKAKISEIDHSQVQLTSLAADAGYQCENSGIPIRARQHASDAAGSRQIPGKQDHEVFSLLERPLFGDLGELPELQQHKCDVYDDSFGFMVLKRHLQEVERIIRELEGAVEEMHSHSVSLSSSGAKFAASGVSKLIQAFESKGHLDDDEVEEIHSTEDQSPADSYIFAKEQGGILKAVLKELSLDVENACELFKSERDGKKIANDTCKELNIQYEALKEHSNSLEAMNIELEVLCEAMKQHGCDVEARKSELEVLYEALKQQDISLKTENTELGKKLTEYQSRINELEGQLYDIQQSSDEMASTMYNQVENLQKEVTENELMLRQEWNSTIAQIVEEVGKLDATAGRFFTSAISSGPHDGFGICDIVASSINAATKVIEDLQEKLEATLADHEAICSSYKEVNEKFNELHGKNEVAIDTLHKIYDDLRKLVNDSHGYVEESEINVQYKKLLDPINPSSYETLIEQLSILLVERSQLESVSNRLSSELMSRMKEIEELNKKGGDLNAILKLVENIEGVVKLEDMEIGSDIPPVSRLEILVPIIVQKCKEADEQVSFSREEFGSKVIEVSDLQGNVNELNLLNLQQKNEILVLKESLRKAEEALVAARSELQEKVTELEQSEQRVSSVREKLSIAVAKGKGLIVQRETLKQSLAEMSNELERCSQELQSKDARLHEVEMKLKTYSEAGERVEALESELSYIRNSATALRESFLLKDSVLQRIEEILEDLELPEHFHSRDIIEKIDWLARSVTGNSLPMTDWDQKSSVGGSYSDAGFVVMDAWKDDVQASSNPSDDLKRKYEELQGKFYGLAEQNEMLEQSLMERNNIIQRWEEVLDKISIPSLLRSMEPEDRIEWLGSALSEAHHDRDSLQQKIDNLETYCGSLTSDLAALQRRKSELEAALQAAIHEKENLFDRLETLTCEHEKVSENAVKFKLENDKLQNEATDLQEKLVEKLGNEEHIRRIEDDIRRLQDLVSNVLQDPGSKELGSGGSGIECLEELLRKLIENHTRLSLGKTVLRDGIDECHTENADTSSDEPRVIDAPDTKDLDVVVLKKELEEALGDLTEAKSERDRYMEKMQSLLCEVEALDQKREETQVLLDQEEQKSASLREKLNVAVRKGKSLVQHRDSLKQAVEEMNTKVEHLKSEIELRDNALAEYEQKIKYLSTYPERVEALESEILLLRNHLTEAEGYLQEKGHTLSVILNTLGDINVGVEFSVNDPVDKLGRIGKLCHDLHAAVASSEHESKKSKRAAELLLAELNEVQERNDALQDELAKTCSELSKLSKERDEAEASKLEALSSLKKLTTVHSEERKNQFSAFMVLKSDVEHLRESFFDIDILIADVFSKNLEYFHSLKAGMESCLKPRDATDVVGVPLISSPGGIISKSSENKFPVQNFQAADWFSDSEVKDHFDEHFIVESCSFIGQQVQECSKEIGSLREKLHRHSISLHEAAQSLSALMGVIHGDMNSQRESFEFMKRELSRLESMEKEKDMELVAMRRNQGLLFESCTASIMAIENRKAQLGGNGVVARDLGINLSSDEGNSFGGNALFSSEEGIKTVAERLLLAVNDFASMQTEILDDSQKDMKARIADLQTELQEKDIQKERICMELVSQIRQAEATALGYSTDLQSANTQVHDLEKQVEVMEKERNALEQRIKDLQDGEAASKELQEKVKSLADVVAAKEQEIEALMQALDEEEAQMEDLTNKIEELGKEVQQKNIDLQNLEASRGKALKKLSVTVSKFDELHHLSGSLLAEVEKLQSQLQDRDVEISFLRQEVTRCTNDVLVSSQMNSKRNSEEINELLTCLDPLISPAQLHDVLHDDKKSIGVHEYKEILKRQIASIVSELEDLRAVAQSKDALLQAERSKVEELLRKGETLENSLREKESQLTLLQDVGDSGQTTSMSSEIVEVKPVISKWAAPGSSITPQVRSLRKGNNDQVAIAIDMDPGSSNRLEDEDDDKVHGFKSLTTSRIVPRFTRPVTDMIDGLWVSCDRALMRQPALRLGIIIYWAVMHALLATFVV</sequence>
<dbReference type="Proteomes" id="UP000009183">
    <property type="component" value="Chromosome 4"/>
</dbReference>
<dbReference type="FunCoup" id="F6H9I2">
    <property type="interactions" value="1211"/>
</dbReference>
<organism evidence="3 4">
    <name type="scientific">Vitis vinifera</name>
    <name type="common">Grape</name>
    <dbReference type="NCBI Taxonomy" id="29760"/>
    <lineage>
        <taxon>Eukaryota</taxon>
        <taxon>Viridiplantae</taxon>
        <taxon>Streptophyta</taxon>
        <taxon>Embryophyta</taxon>
        <taxon>Tracheophyta</taxon>
        <taxon>Spermatophyta</taxon>
        <taxon>Magnoliopsida</taxon>
        <taxon>eudicotyledons</taxon>
        <taxon>Gunneridae</taxon>
        <taxon>Pentapetalae</taxon>
        <taxon>rosids</taxon>
        <taxon>Vitales</taxon>
        <taxon>Vitaceae</taxon>
        <taxon>Viteae</taxon>
        <taxon>Vitis</taxon>
    </lineage>
</organism>
<protein>
    <submittedName>
        <fullName evidence="3">Uncharacterized protein</fullName>
    </submittedName>
</protein>
<dbReference type="Gene3D" id="1.10.287.1490">
    <property type="match status" value="2"/>
</dbReference>
<dbReference type="OrthoDB" id="649641at2759"/>
<dbReference type="HOGENOM" id="CLU_000732_0_0_1"/>
<reference evidence="4" key="1">
    <citation type="journal article" date="2007" name="Nature">
        <title>The grapevine genome sequence suggests ancestral hexaploidization in major angiosperm phyla.</title>
        <authorList>
            <consortium name="The French-Italian Public Consortium for Grapevine Genome Characterization."/>
            <person name="Jaillon O."/>
            <person name="Aury J.-M."/>
            <person name="Noel B."/>
            <person name="Policriti A."/>
            <person name="Clepet C."/>
            <person name="Casagrande A."/>
            <person name="Choisne N."/>
            <person name="Aubourg S."/>
            <person name="Vitulo N."/>
            <person name="Jubin C."/>
            <person name="Vezzi A."/>
            <person name="Legeai F."/>
            <person name="Hugueney P."/>
            <person name="Dasilva C."/>
            <person name="Horner D."/>
            <person name="Mica E."/>
            <person name="Jublot D."/>
            <person name="Poulain J."/>
            <person name="Bruyere C."/>
            <person name="Billault A."/>
            <person name="Segurens B."/>
            <person name="Gouyvenoux M."/>
            <person name="Ugarte E."/>
            <person name="Cattonaro F."/>
            <person name="Anthouard V."/>
            <person name="Vico V."/>
            <person name="Del Fabbro C."/>
            <person name="Alaux M."/>
            <person name="Di Gaspero G."/>
            <person name="Dumas V."/>
            <person name="Felice N."/>
            <person name="Paillard S."/>
            <person name="Juman I."/>
            <person name="Moroldo M."/>
            <person name="Scalabrin S."/>
            <person name="Canaguier A."/>
            <person name="Le Clainche I."/>
            <person name="Malacrida G."/>
            <person name="Durand E."/>
            <person name="Pesole G."/>
            <person name="Laucou V."/>
            <person name="Chatelet P."/>
            <person name="Merdinoglu D."/>
            <person name="Delledonne M."/>
            <person name="Pezzotti M."/>
            <person name="Lecharny A."/>
            <person name="Scarpelli C."/>
            <person name="Artiguenave F."/>
            <person name="Pe M.E."/>
            <person name="Valle G."/>
            <person name="Morgante M."/>
            <person name="Caboche M."/>
            <person name="Adam-Blondon A.-F."/>
            <person name="Weissenbach J."/>
            <person name="Quetier F."/>
            <person name="Wincker P."/>
        </authorList>
    </citation>
    <scope>NUCLEOTIDE SEQUENCE [LARGE SCALE GENOMIC DNA]</scope>
    <source>
        <strain evidence="4">cv. Pinot noir / PN40024</strain>
    </source>
</reference>
<dbReference type="InParanoid" id="F6H9I2"/>
<feature type="compositionally biased region" description="Polar residues" evidence="2">
    <location>
        <begin position="342"/>
        <end position="353"/>
    </location>
</feature>
<dbReference type="Gene3D" id="1.20.1170.10">
    <property type="match status" value="1"/>
</dbReference>
<feature type="coiled-coil region" evidence="1">
    <location>
        <begin position="2675"/>
        <end position="2730"/>
    </location>
</feature>
<feature type="coiled-coil region" evidence="1">
    <location>
        <begin position="1043"/>
        <end position="1080"/>
    </location>
</feature>
<feature type="coiled-coil region" evidence="1">
    <location>
        <begin position="1891"/>
        <end position="2002"/>
    </location>
</feature>
<gene>
    <name evidence="3" type="ordered locus">VIT_04s0069g00870</name>
</gene>
<dbReference type="SUPFAM" id="SSF58100">
    <property type="entry name" value="Bacterial hemolysins"/>
    <property type="match status" value="1"/>
</dbReference>
<keyword evidence="1" id="KW-0175">Coiled coil</keyword>
<name>F6H9I2_VITVI</name>
<dbReference type="KEGG" id="vvi:100260617"/>
<feature type="coiled-coil region" evidence="1">
    <location>
        <begin position="548"/>
        <end position="617"/>
    </location>
</feature>
<feature type="compositionally biased region" description="Low complexity" evidence="2">
    <location>
        <begin position="305"/>
        <end position="314"/>
    </location>
</feature>
<feature type="region of interest" description="Disordered" evidence="2">
    <location>
        <begin position="127"/>
        <end position="149"/>
    </location>
</feature>
<feature type="coiled-coil region" evidence="1">
    <location>
        <begin position="660"/>
        <end position="687"/>
    </location>
</feature>
<feature type="coiled-coil region" evidence="1">
    <location>
        <begin position="2470"/>
        <end position="2570"/>
    </location>
</feature>
<dbReference type="EMBL" id="FN595500">
    <property type="protein sequence ID" value="CCB48875.1"/>
    <property type="molecule type" value="Genomic_DNA"/>
</dbReference>
<proteinExistence type="predicted"/>
<dbReference type="PANTHER" id="PTHR43939:SF50">
    <property type="entry name" value="NUCLEOPORIN"/>
    <property type="match status" value="1"/>
</dbReference>
<feature type="coiled-coil region" evidence="1">
    <location>
        <begin position="1701"/>
        <end position="1822"/>
    </location>
</feature>
<dbReference type="PaxDb" id="29760-VIT_04s0069g00870.t01"/>
<accession>F6H9I2</accession>
<feature type="region of interest" description="Disordered" evidence="2">
    <location>
        <begin position="1"/>
        <end position="72"/>
    </location>
</feature>
<feature type="compositionally biased region" description="Polar residues" evidence="2">
    <location>
        <begin position="53"/>
        <end position="66"/>
    </location>
</feature>
<evidence type="ECO:0000256" key="2">
    <source>
        <dbReference type="SAM" id="MobiDB-lite"/>
    </source>
</evidence>
<feature type="compositionally biased region" description="Low complexity" evidence="2">
    <location>
        <begin position="29"/>
        <end position="40"/>
    </location>
</feature>
<feature type="region of interest" description="Disordered" evidence="2">
    <location>
        <begin position="87"/>
        <end position="115"/>
    </location>
</feature>
<feature type="region of interest" description="Disordered" evidence="2">
    <location>
        <begin position="283"/>
        <end position="412"/>
    </location>
</feature>
<dbReference type="SMR" id="F6H9I2"/>
<feature type="coiled-coil region" evidence="1">
    <location>
        <begin position="1424"/>
        <end position="1521"/>
    </location>
</feature>
<evidence type="ECO:0000256" key="1">
    <source>
        <dbReference type="SAM" id="Coils"/>
    </source>
</evidence>